<keyword evidence="6" id="KW-1185">Reference proteome</keyword>
<keyword evidence="4" id="KW-0472">Membrane</keyword>
<evidence type="ECO:0000256" key="4">
    <source>
        <dbReference type="SAM" id="Phobius"/>
    </source>
</evidence>
<reference evidence="6" key="1">
    <citation type="submission" date="2019-11" db="EMBL/GenBank/DDBJ databases">
        <title>Isolation and characterization of two novel species in the genus Thiomicrorhabdus.</title>
        <authorList>
            <person name="Mochizuki J."/>
            <person name="Kojima H."/>
            <person name="Fukui M."/>
        </authorList>
    </citation>
    <scope>NUCLEOTIDE SEQUENCE [LARGE SCALE GENOMIC DNA]</scope>
    <source>
        <strain evidence="6">AkT22</strain>
    </source>
</reference>
<evidence type="ECO:0000256" key="3">
    <source>
        <dbReference type="PROSITE-ProRule" id="PRU00339"/>
    </source>
</evidence>
<evidence type="ECO:0000256" key="2">
    <source>
        <dbReference type="ARBA" id="ARBA00022803"/>
    </source>
</evidence>
<dbReference type="SUPFAM" id="SSF48452">
    <property type="entry name" value="TPR-like"/>
    <property type="match status" value="1"/>
</dbReference>
<dbReference type="InterPro" id="IPR011990">
    <property type="entry name" value="TPR-like_helical_dom_sf"/>
</dbReference>
<sequence>MGEQSDVLELLYKLNRYEQLLAQATQAFGENHADADAGLYQLLALMQQGNFSTALTRANALQAVCGFRSFFWSLKAEIALQLKQYKLAESAARQAISMNPFNDDHHDTLGTVMMYQRQLAQAQSHFEKALQINPKNHQAWLHLAMLYGSLERPDIAKAYLQDFLAREPHHEWALELLADFSNSAQDKTKIWRQILTQNPLNTSVANQLKQLRQQQISLLWIMLVLLSLALLSHEISESYGNPIKGLVLGVGFVVSIWVFSWQPKWPAIILILLVCVVSFPLYEFNLGKFLMSALLGGMLTVIARGFYFVVASITGR</sequence>
<keyword evidence="1" id="KW-0677">Repeat</keyword>
<feature type="transmembrane region" description="Helical" evidence="4">
    <location>
        <begin position="243"/>
        <end position="259"/>
    </location>
</feature>
<keyword evidence="4" id="KW-1133">Transmembrane helix</keyword>
<protein>
    <submittedName>
        <fullName evidence="5">Uncharacterized protein</fullName>
    </submittedName>
</protein>
<name>A0A6F8PQY2_9GAMM</name>
<keyword evidence="2 3" id="KW-0802">TPR repeat</keyword>
<feature type="transmembrane region" description="Helical" evidence="4">
    <location>
        <begin position="289"/>
        <end position="310"/>
    </location>
</feature>
<dbReference type="PANTHER" id="PTHR44943">
    <property type="entry name" value="CELLULOSE SYNTHASE OPERON PROTEIN C"/>
    <property type="match status" value="1"/>
</dbReference>
<dbReference type="KEGG" id="tzo:THMIRHAT_22770"/>
<dbReference type="PANTHER" id="PTHR44943:SF8">
    <property type="entry name" value="TPR REPEAT-CONTAINING PROTEIN MJ0263"/>
    <property type="match status" value="1"/>
</dbReference>
<evidence type="ECO:0000313" key="6">
    <source>
        <dbReference type="Proteomes" id="UP000501466"/>
    </source>
</evidence>
<dbReference type="SMART" id="SM00028">
    <property type="entry name" value="TPR"/>
    <property type="match status" value="3"/>
</dbReference>
<feature type="transmembrane region" description="Helical" evidence="4">
    <location>
        <begin position="215"/>
        <end position="231"/>
    </location>
</feature>
<dbReference type="Pfam" id="PF14559">
    <property type="entry name" value="TPR_19"/>
    <property type="match status" value="1"/>
</dbReference>
<dbReference type="InterPro" id="IPR051685">
    <property type="entry name" value="Ycf3/AcsC/BcsC/TPR_MFPF"/>
</dbReference>
<feature type="repeat" description="TPR" evidence="3">
    <location>
        <begin position="103"/>
        <end position="136"/>
    </location>
</feature>
<keyword evidence="4" id="KW-0812">Transmembrane</keyword>
<dbReference type="EMBL" id="AP021888">
    <property type="protein sequence ID" value="BBP44531.1"/>
    <property type="molecule type" value="Genomic_DNA"/>
</dbReference>
<dbReference type="Proteomes" id="UP000501466">
    <property type="component" value="Chromosome"/>
</dbReference>
<evidence type="ECO:0000256" key="1">
    <source>
        <dbReference type="ARBA" id="ARBA00022737"/>
    </source>
</evidence>
<dbReference type="PROSITE" id="PS50005">
    <property type="entry name" value="TPR"/>
    <property type="match status" value="1"/>
</dbReference>
<dbReference type="AlphaFoldDB" id="A0A6F8PQY2"/>
<dbReference type="RefSeq" id="WP_173292243.1">
    <property type="nucleotide sequence ID" value="NZ_AP021888.1"/>
</dbReference>
<accession>A0A6F8PQY2</accession>
<proteinExistence type="predicted"/>
<feature type="transmembrane region" description="Helical" evidence="4">
    <location>
        <begin position="265"/>
        <end position="282"/>
    </location>
</feature>
<evidence type="ECO:0000313" key="5">
    <source>
        <dbReference type="EMBL" id="BBP44531.1"/>
    </source>
</evidence>
<gene>
    <name evidence="5" type="ORF">THMIRHAT_22770</name>
</gene>
<dbReference type="Gene3D" id="1.25.40.10">
    <property type="entry name" value="Tetratricopeptide repeat domain"/>
    <property type="match status" value="1"/>
</dbReference>
<dbReference type="Pfam" id="PF13181">
    <property type="entry name" value="TPR_8"/>
    <property type="match status" value="1"/>
</dbReference>
<dbReference type="InterPro" id="IPR019734">
    <property type="entry name" value="TPR_rpt"/>
</dbReference>
<organism evidence="5 6">
    <name type="scientific">Thiosulfativibrio zosterae</name>
    <dbReference type="NCBI Taxonomy" id="2675053"/>
    <lineage>
        <taxon>Bacteria</taxon>
        <taxon>Pseudomonadati</taxon>
        <taxon>Pseudomonadota</taxon>
        <taxon>Gammaproteobacteria</taxon>
        <taxon>Thiotrichales</taxon>
        <taxon>Piscirickettsiaceae</taxon>
        <taxon>Thiosulfativibrio</taxon>
    </lineage>
</organism>